<gene>
    <name evidence="1" type="ORF">MCNF_27270</name>
</gene>
<reference evidence="1" key="2">
    <citation type="submission" date="2020-02" db="EMBL/GenBank/DDBJ databases">
        <authorList>
            <person name="Matsumoto Y."/>
            <person name="Motooka D."/>
            <person name="Nakamura S."/>
        </authorList>
    </citation>
    <scope>NUCLEOTIDE SEQUENCE</scope>
    <source>
        <strain evidence="1">JCM 13671</strain>
    </source>
</reference>
<reference evidence="1" key="1">
    <citation type="journal article" date="2019" name="Emerg. Microbes Infect.">
        <title>Comprehensive subspecies identification of 175 nontuberculous mycobacteria species based on 7547 genomic profiles.</title>
        <authorList>
            <person name="Matsumoto Y."/>
            <person name="Kinjo T."/>
            <person name="Motooka D."/>
            <person name="Nabeya D."/>
            <person name="Jung N."/>
            <person name="Uechi K."/>
            <person name="Horii T."/>
            <person name="Iida T."/>
            <person name="Fujita J."/>
            <person name="Nakamura S."/>
        </authorList>
    </citation>
    <scope>NUCLEOTIDE SEQUENCE [LARGE SCALE GENOMIC DNA]</scope>
    <source>
        <strain evidence="1">JCM 13671</strain>
    </source>
</reference>
<organism evidence="1 2">
    <name type="scientific">Mycolicibacterium confluentis</name>
    <dbReference type="NCBI Taxonomy" id="28047"/>
    <lineage>
        <taxon>Bacteria</taxon>
        <taxon>Bacillati</taxon>
        <taxon>Actinomycetota</taxon>
        <taxon>Actinomycetes</taxon>
        <taxon>Mycobacteriales</taxon>
        <taxon>Mycobacteriaceae</taxon>
        <taxon>Mycolicibacterium</taxon>
    </lineage>
</organism>
<evidence type="ECO:0000313" key="1">
    <source>
        <dbReference type="EMBL" id="BBZ34122.1"/>
    </source>
</evidence>
<accession>A0A7I7XZ80</accession>
<name>A0A7I7XZ80_9MYCO</name>
<keyword evidence="2" id="KW-1185">Reference proteome</keyword>
<dbReference type="AlphaFoldDB" id="A0A7I7XZ80"/>
<dbReference type="Proteomes" id="UP000466931">
    <property type="component" value="Chromosome"/>
</dbReference>
<proteinExistence type="predicted"/>
<dbReference type="EMBL" id="AP022612">
    <property type="protein sequence ID" value="BBZ34122.1"/>
    <property type="molecule type" value="Genomic_DNA"/>
</dbReference>
<evidence type="ECO:0000313" key="2">
    <source>
        <dbReference type="Proteomes" id="UP000466931"/>
    </source>
</evidence>
<protein>
    <submittedName>
        <fullName evidence="1">Uncharacterized protein</fullName>
    </submittedName>
</protein>
<sequence length="98" mass="10619">MDCSKERQALGVPDPRGHLGESLILSFPETRVSSALHHNARRDNRAMSTSDRVVTRAEPCKQCGGPVQQTIRTKASNGRVVKQWVVAAECMGTCVGSV</sequence>